<evidence type="ECO:0000313" key="5">
    <source>
        <dbReference type="Proteomes" id="UP001597090"/>
    </source>
</evidence>
<dbReference type="InterPro" id="IPR036869">
    <property type="entry name" value="J_dom_sf"/>
</dbReference>
<sequence>MTPDFPQLYSELDLPADCSLDEFKRAYRRRIAQLHPDRTGTDGGSDAAQAALSELIATYVAVNRFHRRYGRMPGMTPRAVASHPLLSARSVSRPGLPTVVPSGDGSERSARSSIWLVVLFLALLVLLASWDWLTLSAQ</sequence>
<proteinExistence type="predicted"/>
<organism evidence="4 5">
    <name type="scientific">Lysobacter koreensis</name>
    <dbReference type="NCBI Taxonomy" id="266122"/>
    <lineage>
        <taxon>Bacteria</taxon>
        <taxon>Pseudomonadati</taxon>
        <taxon>Pseudomonadota</taxon>
        <taxon>Gammaproteobacteria</taxon>
        <taxon>Lysobacterales</taxon>
        <taxon>Lysobacteraceae</taxon>
        <taxon>Lysobacter</taxon>
    </lineage>
</organism>
<feature type="domain" description="J" evidence="3">
    <location>
        <begin position="7"/>
        <end position="73"/>
    </location>
</feature>
<dbReference type="SUPFAM" id="SSF46565">
    <property type="entry name" value="Chaperone J-domain"/>
    <property type="match status" value="1"/>
</dbReference>
<dbReference type="Pfam" id="PF00226">
    <property type="entry name" value="DnaJ"/>
    <property type="match status" value="1"/>
</dbReference>
<protein>
    <submittedName>
        <fullName evidence="4">J domain-containing protein</fullName>
    </submittedName>
</protein>
<accession>A0ABW2YHF3</accession>
<dbReference type="PROSITE" id="PS50076">
    <property type="entry name" value="DNAJ_2"/>
    <property type="match status" value="1"/>
</dbReference>
<gene>
    <name evidence="4" type="ORF">ACFQZQ_01125</name>
</gene>
<comment type="caution">
    <text evidence="4">The sequence shown here is derived from an EMBL/GenBank/DDBJ whole genome shotgun (WGS) entry which is preliminary data.</text>
</comment>
<dbReference type="CDD" id="cd06257">
    <property type="entry name" value="DnaJ"/>
    <property type="match status" value="1"/>
</dbReference>
<evidence type="ECO:0000256" key="2">
    <source>
        <dbReference type="SAM" id="Phobius"/>
    </source>
</evidence>
<dbReference type="InterPro" id="IPR001623">
    <property type="entry name" value="DnaJ_domain"/>
</dbReference>
<feature type="transmembrane region" description="Helical" evidence="2">
    <location>
        <begin position="114"/>
        <end position="133"/>
    </location>
</feature>
<keyword evidence="1" id="KW-0143">Chaperone</keyword>
<reference evidence="5" key="1">
    <citation type="journal article" date="2019" name="Int. J. Syst. Evol. Microbiol.">
        <title>The Global Catalogue of Microorganisms (GCM) 10K type strain sequencing project: providing services to taxonomists for standard genome sequencing and annotation.</title>
        <authorList>
            <consortium name="The Broad Institute Genomics Platform"/>
            <consortium name="The Broad Institute Genome Sequencing Center for Infectious Disease"/>
            <person name="Wu L."/>
            <person name="Ma J."/>
        </authorList>
    </citation>
    <scope>NUCLEOTIDE SEQUENCE [LARGE SCALE GENOMIC DNA]</scope>
    <source>
        <strain evidence="5">CCUG 55491</strain>
    </source>
</reference>
<name>A0ABW2YHF3_9GAMM</name>
<dbReference type="Gene3D" id="1.10.287.110">
    <property type="entry name" value="DnaJ domain"/>
    <property type="match status" value="1"/>
</dbReference>
<evidence type="ECO:0000256" key="1">
    <source>
        <dbReference type="ARBA" id="ARBA00023186"/>
    </source>
</evidence>
<keyword evidence="2" id="KW-0472">Membrane</keyword>
<evidence type="ECO:0000313" key="4">
    <source>
        <dbReference type="EMBL" id="MFD0737892.1"/>
    </source>
</evidence>
<keyword evidence="2" id="KW-0812">Transmembrane</keyword>
<dbReference type="Proteomes" id="UP001597090">
    <property type="component" value="Unassembled WGS sequence"/>
</dbReference>
<dbReference type="RefSeq" id="WP_386810849.1">
    <property type="nucleotide sequence ID" value="NZ_JBHTIH010000002.1"/>
</dbReference>
<keyword evidence="2" id="KW-1133">Transmembrane helix</keyword>
<keyword evidence="5" id="KW-1185">Reference proteome</keyword>
<evidence type="ECO:0000259" key="3">
    <source>
        <dbReference type="PROSITE" id="PS50076"/>
    </source>
</evidence>
<dbReference type="EMBL" id="JBHTIH010000002">
    <property type="protein sequence ID" value="MFD0737892.1"/>
    <property type="molecule type" value="Genomic_DNA"/>
</dbReference>